<protein>
    <submittedName>
        <fullName evidence="13">Uncharacterized protein</fullName>
    </submittedName>
</protein>
<dbReference type="Pfam" id="PF00648">
    <property type="entry name" value="Peptidase_C2"/>
    <property type="match status" value="1"/>
</dbReference>
<evidence type="ECO:0000256" key="3">
    <source>
        <dbReference type="ARBA" id="ARBA00022723"/>
    </source>
</evidence>
<dbReference type="PANTHER" id="PTHR10183">
    <property type="entry name" value="CALPAIN"/>
    <property type="match status" value="1"/>
</dbReference>
<evidence type="ECO:0000256" key="8">
    <source>
        <dbReference type="PIRSR" id="PIRSR622684-1"/>
    </source>
</evidence>
<evidence type="ECO:0000256" key="2">
    <source>
        <dbReference type="ARBA" id="ARBA00022670"/>
    </source>
</evidence>
<keyword evidence="5 9" id="KW-0378">Hydrolase</keyword>
<dbReference type="InterPro" id="IPR033883">
    <property type="entry name" value="C2_III"/>
</dbReference>
<comment type="caution">
    <text evidence="13">The sequence shown here is derived from an EMBL/GenBank/DDBJ whole genome shotgun (WGS) entry which is preliminary data.</text>
</comment>
<dbReference type="CDD" id="cd16196">
    <property type="entry name" value="EFh_PEF_CalpA_B"/>
    <property type="match status" value="1"/>
</dbReference>
<feature type="domain" description="Calpain catalytic" evidence="11">
    <location>
        <begin position="608"/>
        <end position="905"/>
    </location>
</feature>
<accession>A0AAD9L4H9</accession>
<dbReference type="PRINTS" id="PR00704">
    <property type="entry name" value="CALPAIN"/>
</dbReference>
<evidence type="ECO:0000256" key="10">
    <source>
        <dbReference type="SAM" id="MobiDB-lite"/>
    </source>
</evidence>
<dbReference type="SUPFAM" id="SSF54001">
    <property type="entry name" value="Cysteine proteinases"/>
    <property type="match status" value="1"/>
</dbReference>
<keyword evidence="2 9" id="KW-0645">Protease</keyword>
<feature type="compositionally biased region" description="Basic residues" evidence="10">
    <location>
        <begin position="444"/>
        <end position="458"/>
    </location>
</feature>
<feature type="compositionally biased region" description="Low complexity" evidence="10">
    <location>
        <begin position="422"/>
        <end position="438"/>
    </location>
</feature>
<dbReference type="GO" id="GO:0005737">
    <property type="term" value="C:cytoplasm"/>
    <property type="evidence" value="ECO:0007669"/>
    <property type="project" value="TreeGrafter"/>
</dbReference>
<gene>
    <name evidence="13" type="ORF">NP493_332g02005</name>
</gene>
<feature type="compositionally biased region" description="Basic and acidic residues" evidence="10">
    <location>
        <begin position="243"/>
        <end position="257"/>
    </location>
</feature>
<dbReference type="PROSITE" id="PS50203">
    <property type="entry name" value="CALPAIN_CAT"/>
    <property type="match status" value="1"/>
</dbReference>
<evidence type="ECO:0000259" key="11">
    <source>
        <dbReference type="PROSITE" id="PS50203"/>
    </source>
</evidence>
<reference evidence="13" key="1">
    <citation type="journal article" date="2023" name="Mol. Biol. Evol.">
        <title>Third-Generation Sequencing Reveals the Adaptive Role of the Epigenome in Three Deep-Sea Polychaetes.</title>
        <authorList>
            <person name="Perez M."/>
            <person name="Aroh O."/>
            <person name="Sun Y."/>
            <person name="Lan Y."/>
            <person name="Juniper S.K."/>
            <person name="Young C.R."/>
            <person name="Angers B."/>
            <person name="Qian P.Y."/>
        </authorList>
    </citation>
    <scope>NUCLEOTIDE SEQUENCE</scope>
    <source>
        <strain evidence="13">R07B-5</strain>
    </source>
</reference>
<evidence type="ECO:0000256" key="9">
    <source>
        <dbReference type="PROSITE-ProRule" id="PRU00239"/>
    </source>
</evidence>
<dbReference type="EMBL" id="JAODUO010000331">
    <property type="protein sequence ID" value="KAK2182926.1"/>
    <property type="molecule type" value="Genomic_DNA"/>
</dbReference>
<dbReference type="FunFam" id="3.90.70.10:FF:000001">
    <property type="entry name" value="Calpain-1 catalytic subunit"/>
    <property type="match status" value="1"/>
</dbReference>
<dbReference type="Gene3D" id="2.60.120.380">
    <property type="match status" value="1"/>
</dbReference>
<dbReference type="CDD" id="cd00214">
    <property type="entry name" value="Calpain_III"/>
    <property type="match status" value="1"/>
</dbReference>
<dbReference type="InterPro" id="IPR026876">
    <property type="entry name" value="Fn3_assoc_repeat"/>
</dbReference>
<evidence type="ECO:0000256" key="7">
    <source>
        <dbReference type="ARBA" id="ARBA00022837"/>
    </source>
</evidence>
<dbReference type="Gene3D" id="3.90.70.10">
    <property type="entry name" value="Cysteine proteinases"/>
    <property type="match status" value="1"/>
</dbReference>
<feature type="active site" evidence="8 9">
    <location>
        <position position="845"/>
    </location>
</feature>
<dbReference type="GO" id="GO:0004198">
    <property type="term" value="F:calcium-dependent cysteine-type endopeptidase activity"/>
    <property type="evidence" value="ECO:0007669"/>
    <property type="project" value="InterPro"/>
</dbReference>
<dbReference type="SMART" id="SM00720">
    <property type="entry name" value="calpain_III"/>
    <property type="match status" value="1"/>
</dbReference>
<keyword evidence="7" id="KW-0106">Calcium</keyword>
<dbReference type="CDD" id="cd00044">
    <property type="entry name" value="CysPc"/>
    <property type="match status" value="1"/>
</dbReference>
<feature type="active site" evidence="8 9">
    <location>
        <position position="821"/>
    </location>
</feature>
<dbReference type="AlphaFoldDB" id="A0AAD9L4H9"/>
<dbReference type="PROSITE" id="PS50222">
    <property type="entry name" value="EF_HAND_2"/>
    <property type="match status" value="1"/>
</dbReference>
<dbReference type="InterPro" id="IPR011992">
    <property type="entry name" value="EF-hand-dom_pair"/>
</dbReference>
<proteinExistence type="inferred from homology"/>
<evidence type="ECO:0000256" key="1">
    <source>
        <dbReference type="ARBA" id="ARBA00007623"/>
    </source>
</evidence>
<dbReference type="Pfam" id="PF01067">
    <property type="entry name" value="Calpain_III"/>
    <property type="match status" value="1"/>
</dbReference>
<keyword evidence="4" id="KW-0677">Repeat</keyword>
<dbReference type="PANTHER" id="PTHR10183:SF433">
    <property type="entry name" value="CALPAIN-A-RELATED"/>
    <property type="match status" value="1"/>
</dbReference>
<name>A0AAD9L4H9_RIDPI</name>
<dbReference type="GO" id="GO:0006508">
    <property type="term" value="P:proteolysis"/>
    <property type="evidence" value="ECO:0007669"/>
    <property type="project" value="UniProtKB-KW"/>
</dbReference>
<dbReference type="Proteomes" id="UP001209878">
    <property type="component" value="Unassembled WGS sequence"/>
</dbReference>
<dbReference type="InterPro" id="IPR022683">
    <property type="entry name" value="Calpain_III"/>
</dbReference>
<dbReference type="InterPro" id="IPR022682">
    <property type="entry name" value="Calpain_domain_III"/>
</dbReference>
<dbReference type="Pfam" id="PF13287">
    <property type="entry name" value="Fn3_assoc"/>
    <property type="match status" value="1"/>
</dbReference>
<organism evidence="13 14">
    <name type="scientific">Ridgeia piscesae</name>
    <name type="common">Tubeworm</name>
    <dbReference type="NCBI Taxonomy" id="27915"/>
    <lineage>
        <taxon>Eukaryota</taxon>
        <taxon>Metazoa</taxon>
        <taxon>Spiralia</taxon>
        <taxon>Lophotrochozoa</taxon>
        <taxon>Annelida</taxon>
        <taxon>Polychaeta</taxon>
        <taxon>Sedentaria</taxon>
        <taxon>Canalipalpata</taxon>
        <taxon>Sabellida</taxon>
        <taxon>Siboglinidae</taxon>
        <taxon>Ridgeia</taxon>
    </lineage>
</organism>
<dbReference type="InterPro" id="IPR022684">
    <property type="entry name" value="Calpain_cysteine_protease"/>
</dbReference>
<feature type="region of interest" description="Disordered" evidence="10">
    <location>
        <begin position="229"/>
        <end position="276"/>
    </location>
</feature>
<feature type="compositionally biased region" description="Basic and acidic residues" evidence="10">
    <location>
        <begin position="386"/>
        <end position="400"/>
    </location>
</feature>
<dbReference type="SMART" id="SM00230">
    <property type="entry name" value="CysPc"/>
    <property type="match status" value="1"/>
</dbReference>
<dbReference type="InterPro" id="IPR001300">
    <property type="entry name" value="Peptidase_C2_calpain_cat"/>
</dbReference>
<dbReference type="FunFam" id="2.60.120.380:FF:000001">
    <property type="entry name" value="Calpain-1 catalytic subunit"/>
    <property type="match status" value="1"/>
</dbReference>
<evidence type="ECO:0000256" key="5">
    <source>
        <dbReference type="ARBA" id="ARBA00022801"/>
    </source>
</evidence>
<feature type="region of interest" description="Disordered" evidence="10">
    <location>
        <begin position="576"/>
        <end position="595"/>
    </location>
</feature>
<dbReference type="InterPro" id="IPR002048">
    <property type="entry name" value="EF_hand_dom"/>
</dbReference>
<evidence type="ECO:0000259" key="12">
    <source>
        <dbReference type="PROSITE" id="PS50222"/>
    </source>
</evidence>
<dbReference type="InterPro" id="IPR036213">
    <property type="entry name" value="Calpain_III_sf"/>
</dbReference>
<dbReference type="SUPFAM" id="SSF49758">
    <property type="entry name" value="Calpain large subunit, middle domain (domain III)"/>
    <property type="match status" value="1"/>
</dbReference>
<sequence>MTDRTVLAPSISVLGGAVRRLSSLQITADTYIQISAESPNLTIYFTTNGTDPRPPGHRITHSASGETHRYQAPFKLKSGISRIVSAVAVSSRGRLGAMATELFDVKDVPRYSPTIRMDDSSDILSDVDSFVSTDTYTLNDRITRRPSPSTGDDITEISVSDIYFSPRGKIYSRHPNTARELDTYFEVNHPRVFGGYRGQVWEEEEDGGWTSSESDVDSEVTNYFRMAQRQQNNNRNLPHSRSCSRERRTSPYLKDDYPELFTDNSQSHCTYDSPRSALRSRLSPASLLEDSKRTQFSNNTHRVYSPRVEAYTDRTYTLIDRKSDIVPEVAVSRSEKEDGRHTPLSDIGYKLGYKFASGDISDISDDVAERRLSALSESAKVIASRNGDKENWKATREKPMPTRKKWSKTGLRETMATDDDVTSSASGISTSSGSSSSAKSDRKTAKKHHNQVVKKKAAAKVPVAMATPGGDRLRGSNPAMNFVNDSGTQINFWGVEPGEALQQMGTNLQTLMDRGQQPRADERRMMSVETELSSENSTVDEVTDPVAPPVAKTEQVAQHSIVDKFRNFFSVGSKSKSKQKRWKKGQGDRGGEEPFEQIKQQCLEAGTLWEDPCFPACDESLYFQEKPALWPVQWKRPHEICSDPLLFVGGASRFDVKQGVLGNCWLLAAVASLSSIENLLHQVVPPDQSFQKDYAGVFRFRFWQYGQWVDVCVDDRLPTKDGKLIYMHSQQTNEFWTPLLEKAYAKMNACYETLSGGLTSEAMTDFTGGVVEKFNFRDELPSNMFAIMLKACERGSLLGCSIDAAGGQMEEELDNGLLRGHAYSITAVRVVGTKTGSEDLVRVRNPWGNECEWKGAWSDKSKEWKNLLDKDKESLGLTFDHDGEFWMSFRDFSTHFQRVEICNIQPDSLGEADGHRKCWEYCIKEGSWKRKVNAGGCRNNPATFWINPQFCVCIVDADDDDEEEVGTVIIGLMQQSRRRLRSQGYNNLTIGYEVYEMSEGSESCPLDQQFFKMSQPVTSSPTYINTREVCGRHRLPPGQYCIIPTTFDADEEADFIIRLFSEKPNELVEADEKTSVIQAKREAPVSSVANSHLRSEAETKFKEFGGEDLEVDAFELQKILNNVFTKDFKFGSFDINLCRSIVALEDTDQTGRLSLDEFLQVWNLLQAWKVIYKQYDKDHSGVFSSYELREALKAAGYKLSNSAFNMAVMRYSDKQGFIKFDDFVACVVRLKTLFDVFSNASDGESAKFSLDDFIKMALYS</sequence>
<evidence type="ECO:0000256" key="4">
    <source>
        <dbReference type="ARBA" id="ARBA00022737"/>
    </source>
</evidence>
<feature type="region of interest" description="Disordered" evidence="10">
    <location>
        <begin position="383"/>
        <end position="459"/>
    </location>
</feature>
<evidence type="ECO:0000256" key="6">
    <source>
        <dbReference type="ARBA" id="ARBA00022807"/>
    </source>
</evidence>
<evidence type="ECO:0000313" key="13">
    <source>
        <dbReference type="EMBL" id="KAK2182926.1"/>
    </source>
</evidence>
<dbReference type="SUPFAM" id="SSF47473">
    <property type="entry name" value="EF-hand"/>
    <property type="match status" value="1"/>
</dbReference>
<evidence type="ECO:0000313" key="14">
    <source>
        <dbReference type="Proteomes" id="UP001209878"/>
    </source>
</evidence>
<dbReference type="GO" id="GO:0005509">
    <property type="term" value="F:calcium ion binding"/>
    <property type="evidence" value="ECO:0007669"/>
    <property type="project" value="InterPro"/>
</dbReference>
<keyword evidence="6 9" id="KW-0788">Thiol protease</keyword>
<dbReference type="Gene3D" id="1.10.238.10">
    <property type="entry name" value="EF-hand"/>
    <property type="match status" value="1"/>
</dbReference>
<feature type="domain" description="EF-hand" evidence="12">
    <location>
        <begin position="1163"/>
        <end position="1198"/>
    </location>
</feature>
<dbReference type="InterPro" id="IPR038765">
    <property type="entry name" value="Papain-like_cys_pep_sf"/>
</dbReference>
<keyword evidence="3" id="KW-0479">Metal-binding</keyword>
<dbReference type="PROSITE" id="PS00139">
    <property type="entry name" value="THIOL_PROTEASE_CYS"/>
    <property type="match status" value="1"/>
</dbReference>
<comment type="similarity">
    <text evidence="1">Belongs to the peptidase C2 family.</text>
</comment>
<feature type="active site" evidence="8 9">
    <location>
        <position position="664"/>
    </location>
</feature>
<keyword evidence="14" id="KW-1185">Reference proteome</keyword>
<dbReference type="InterPro" id="IPR000169">
    <property type="entry name" value="Pept_cys_AS"/>
</dbReference>